<organism evidence="7 8">
    <name type="scientific">Candidatus Sphingobacterium stercoripullorum</name>
    <dbReference type="NCBI Taxonomy" id="2838759"/>
    <lineage>
        <taxon>Bacteria</taxon>
        <taxon>Pseudomonadati</taxon>
        <taxon>Bacteroidota</taxon>
        <taxon>Sphingobacteriia</taxon>
        <taxon>Sphingobacteriales</taxon>
        <taxon>Sphingobacteriaceae</taxon>
        <taxon>Sphingobacterium</taxon>
    </lineage>
</organism>
<dbReference type="GO" id="GO:0031640">
    <property type="term" value="P:killing of cells of another organism"/>
    <property type="evidence" value="ECO:0007669"/>
    <property type="project" value="UniProtKB-KW"/>
</dbReference>
<dbReference type="GO" id="GO:0042742">
    <property type="term" value="P:defense response to bacterium"/>
    <property type="evidence" value="ECO:0007669"/>
    <property type="project" value="UniProtKB-KW"/>
</dbReference>
<dbReference type="Proteomes" id="UP000824156">
    <property type="component" value="Unassembled WGS sequence"/>
</dbReference>
<reference evidence="7" key="1">
    <citation type="journal article" date="2021" name="PeerJ">
        <title>Extensive microbial diversity within the chicken gut microbiome revealed by metagenomics and culture.</title>
        <authorList>
            <person name="Gilroy R."/>
            <person name="Ravi A."/>
            <person name="Getino M."/>
            <person name="Pursley I."/>
            <person name="Horton D.L."/>
            <person name="Alikhan N.F."/>
            <person name="Baker D."/>
            <person name="Gharbi K."/>
            <person name="Hall N."/>
            <person name="Watson M."/>
            <person name="Adriaenssens E.M."/>
            <person name="Foster-Nyarko E."/>
            <person name="Jarju S."/>
            <person name="Secka A."/>
            <person name="Antonio M."/>
            <person name="Oren A."/>
            <person name="Chaudhuri R.R."/>
            <person name="La Ragione R."/>
            <person name="Hildebrand F."/>
            <person name="Pallen M.J."/>
        </authorList>
    </citation>
    <scope>NUCLEOTIDE SEQUENCE</scope>
    <source>
        <strain evidence="7">1719</strain>
    </source>
</reference>
<dbReference type="Pfam" id="PF01832">
    <property type="entry name" value="Glucosaminidase"/>
    <property type="match status" value="1"/>
</dbReference>
<evidence type="ECO:0000256" key="1">
    <source>
        <dbReference type="ARBA" id="ARBA00022529"/>
    </source>
</evidence>
<name>A0A9D2AYJ7_9SPHI</name>
<reference evidence="7" key="2">
    <citation type="submission" date="2021-04" db="EMBL/GenBank/DDBJ databases">
        <authorList>
            <person name="Gilroy R."/>
        </authorList>
    </citation>
    <scope>NUCLEOTIDE SEQUENCE</scope>
    <source>
        <strain evidence="7">1719</strain>
    </source>
</reference>
<dbReference type="Gene3D" id="1.10.530.10">
    <property type="match status" value="1"/>
</dbReference>
<dbReference type="CDD" id="cd00118">
    <property type="entry name" value="LysM"/>
    <property type="match status" value="1"/>
</dbReference>
<dbReference type="AlphaFoldDB" id="A0A9D2AYJ7"/>
<protein>
    <recommendedName>
        <fullName evidence="4">Peptidoglycan hydrolase</fullName>
    </recommendedName>
</protein>
<feature type="signal peptide" evidence="5">
    <location>
        <begin position="1"/>
        <end position="26"/>
    </location>
</feature>
<gene>
    <name evidence="7" type="ORF">H9853_02745</name>
</gene>
<evidence type="ECO:0000256" key="2">
    <source>
        <dbReference type="ARBA" id="ARBA00022638"/>
    </source>
</evidence>
<feature type="domain" description="LysM" evidence="6">
    <location>
        <begin position="196"/>
        <end position="240"/>
    </location>
</feature>
<sequence>MNSLKHLFRNLLLITALLFSLNHVQAQKKYTLDSYINTHSELAAELMEETGVPASVILGVAIHESFFGNSRIARHLHNHFGIKGKNNSKTIKSAFKGYGSVDDSYKDFVGLLQRRRATKKLFKELDHESYKGWVLGIARAGYSETTDWSRKVLSLIETYDLHAFDKIDPSPKISKLPLIVLPEIRSEQVVRIFSFSGYTVQPGDTLEDIAESVGVSIQRIKKINNIINDEDIIIGKRLFV</sequence>
<dbReference type="PANTHER" id="PTHR33308:SF9">
    <property type="entry name" value="PEPTIDOGLYCAN HYDROLASE FLGJ"/>
    <property type="match status" value="1"/>
</dbReference>
<dbReference type="InterPro" id="IPR051056">
    <property type="entry name" value="Glycosyl_Hydrolase_73"/>
</dbReference>
<evidence type="ECO:0000256" key="4">
    <source>
        <dbReference type="ARBA" id="ARBA00032108"/>
    </source>
</evidence>
<dbReference type="InterPro" id="IPR018392">
    <property type="entry name" value="LysM"/>
</dbReference>
<evidence type="ECO:0000259" key="6">
    <source>
        <dbReference type="PROSITE" id="PS51782"/>
    </source>
</evidence>
<dbReference type="InterPro" id="IPR002901">
    <property type="entry name" value="MGlyc_endo_b_GlcNAc-like_dom"/>
</dbReference>
<dbReference type="Gene3D" id="3.10.350.10">
    <property type="entry name" value="LysM domain"/>
    <property type="match status" value="1"/>
</dbReference>
<dbReference type="EMBL" id="DXEZ01000077">
    <property type="protein sequence ID" value="HIX53919.1"/>
    <property type="molecule type" value="Genomic_DNA"/>
</dbReference>
<dbReference type="GO" id="GO:0004040">
    <property type="term" value="F:amidase activity"/>
    <property type="evidence" value="ECO:0007669"/>
    <property type="project" value="InterPro"/>
</dbReference>
<evidence type="ECO:0000313" key="8">
    <source>
        <dbReference type="Proteomes" id="UP000824156"/>
    </source>
</evidence>
<accession>A0A9D2AYJ7</accession>
<evidence type="ECO:0000313" key="7">
    <source>
        <dbReference type="EMBL" id="HIX53919.1"/>
    </source>
</evidence>
<dbReference type="Pfam" id="PF01476">
    <property type="entry name" value="LysM"/>
    <property type="match status" value="1"/>
</dbReference>
<dbReference type="SMART" id="SM00257">
    <property type="entry name" value="LysM"/>
    <property type="match status" value="1"/>
</dbReference>
<dbReference type="PROSITE" id="PS51782">
    <property type="entry name" value="LYSM"/>
    <property type="match status" value="1"/>
</dbReference>
<evidence type="ECO:0000256" key="3">
    <source>
        <dbReference type="ARBA" id="ARBA00022801"/>
    </source>
</evidence>
<comment type="caution">
    <text evidence="7">The sequence shown here is derived from an EMBL/GenBank/DDBJ whole genome shotgun (WGS) entry which is preliminary data.</text>
</comment>
<dbReference type="InterPro" id="IPR036779">
    <property type="entry name" value="LysM_dom_sf"/>
</dbReference>
<keyword evidence="1" id="KW-0929">Antimicrobial</keyword>
<evidence type="ECO:0000256" key="5">
    <source>
        <dbReference type="SAM" id="SignalP"/>
    </source>
</evidence>
<dbReference type="PANTHER" id="PTHR33308">
    <property type="entry name" value="PEPTIDOGLYCAN HYDROLASE FLGJ"/>
    <property type="match status" value="1"/>
</dbReference>
<keyword evidence="5" id="KW-0732">Signal</keyword>
<proteinExistence type="predicted"/>
<dbReference type="SMART" id="SM00047">
    <property type="entry name" value="LYZ2"/>
    <property type="match status" value="1"/>
</dbReference>
<dbReference type="SUPFAM" id="SSF54106">
    <property type="entry name" value="LysM domain"/>
    <property type="match status" value="1"/>
</dbReference>
<keyword evidence="3" id="KW-0378">Hydrolase</keyword>
<feature type="chain" id="PRO_5039261665" description="Peptidoglycan hydrolase" evidence="5">
    <location>
        <begin position="27"/>
        <end position="240"/>
    </location>
</feature>
<keyword evidence="2" id="KW-0081">Bacteriolytic enzyme</keyword>